<dbReference type="PRINTS" id="PR00119">
    <property type="entry name" value="CATATPASE"/>
</dbReference>
<dbReference type="FunFam" id="3.40.1110.10:FF:000053">
    <property type="entry name" value="Cation-transporting ATPase, E1-E2 family"/>
    <property type="match status" value="1"/>
</dbReference>
<dbReference type="EC" id="7.2.2.10" evidence="3"/>
<evidence type="ECO:0000256" key="6">
    <source>
        <dbReference type="ARBA" id="ARBA00022553"/>
    </source>
</evidence>
<dbReference type="GO" id="GO:0005524">
    <property type="term" value="F:ATP binding"/>
    <property type="evidence" value="ECO:0007669"/>
    <property type="project" value="UniProtKB-KW"/>
</dbReference>
<keyword evidence="13" id="KW-1278">Translocase</keyword>
<evidence type="ECO:0000256" key="1">
    <source>
        <dbReference type="ARBA" id="ARBA00004651"/>
    </source>
</evidence>
<dbReference type="Pfam" id="PF13246">
    <property type="entry name" value="Cation_ATPase"/>
    <property type="match status" value="1"/>
</dbReference>
<protein>
    <recommendedName>
        <fullName evidence="3">P-type Ca(2+) transporter</fullName>
        <ecNumber evidence="3">7.2.2.10</ecNumber>
    </recommendedName>
</protein>
<evidence type="ECO:0000256" key="13">
    <source>
        <dbReference type="ARBA" id="ARBA00022967"/>
    </source>
</evidence>
<feature type="transmembrane region" description="Helical" evidence="18">
    <location>
        <begin position="83"/>
        <end position="99"/>
    </location>
</feature>
<keyword evidence="4" id="KW-0813">Transport</keyword>
<keyword evidence="6" id="KW-0597">Phosphoprotein</keyword>
<comment type="catalytic activity">
    <reaction evidence="17">
        <text>Ca(2+)(in) + ATP + H2O = Ca(2+)(out) + ADP + phosphate + H(+)</text>
        <dbReference type="Rhea" id="RHEA:18105"/>
        <dbReference type="ChEBI" id="CHEBI:15377"/>
        <dbReference type="ChEBI" id="CHEBI:15378"/>
        <dbReference type="ChEBI" id="CHEBI:29108"/>
        <dbReference type="ChEBI" id="CHEBI:30616"/>
        <dbReference type="ChEBI" id="CHEBI:43474"/>
        <dbReference type="ChEBI" id="CHEBI:456216"/>
        <dbReference type="EC" id="7.2.2.10"/>
    </reaction>
</comment>
<dbReference type="InterPro" id="IPR006408">
    <property type="entry name" value="P-type_ATPase_IIB"/>
</dbReference>
<evidence type="ECO:0000256" key="4">
    <source>
        <dbReference type="ARBA" id="ARBA00022448"/>
    </source>
</evidence>
<dbReference type="GO" id="GO:0140352">
    <property type="term" value="P:export from cell"/>
    <property type="evidence" value="ECO:0007669"/>
    <property type="project" value="UniProtKB-ARBA"/>
</dbReference>
<keyword evidence="9" id="KW-0479">Metal-binding</keyword>
<evidence type="ECO:0000256" key="15">
    <source>
        <dbReference type="ARBA" id="ARBA00023065"/>
    </source>
</evidence>
<dbReference type="SFLD" id="SFLDG00002">
    <property type="entry name" value="C1.7:_P-type_atpase_like"/>
    <property type="match status" value="1"/>
</dbReference>
<feature type="transmembrane region" description="Helical" evidence="18">
    <location>
        <begin position="749"/>
        <end position="772"/>
    </location>
</feature>
<dbReference type="SFLD" id="SFLDS00003">
    <property type="entry name" value="Haloacid_Dehalogenase"/>
    <property type="match status" value="1"/>
</dbReference>
<evidence type="ECO:0000256" key="16">
    <source>
        <dbReference type="ARBA" id="ARBA00023136"/>
    </source>
</evidence>
<dbReference type="Gene3D" id="1.20.1110.10">
    <property type="entry name" value="Calcium-transporting ATPase, transmembrane domain"/>
    <property type="match status" value="1"/>
</dbReference>
<evidence type="ECO:0000256" key="7">
    <source>
        <dbReference type="ARBA" id="ARBA00022568"/>
    </source>
</evidence>
<evidence type="ECO:0000256" key="2">
    <source>
        <dbReference type="ARBA" id="ARBA00005675"/>
    </source>
</evidence>
<dbReference type="SMART" id="SM00831">
    <property type="entry name" value="Cation_ATPase_N"/>
    <property type="match status" value="1"/>
</dbReference>
<comment type="subcellular location">
    <subcellularLocation>
        <location evidence="1">Cell membrane</location>
        <topology evidence="1">Multi-pass membrane protein</topology>
    </subcellularLocation>
</comment>
<feature type="transmembrane region" description="Helical" evidence="18">
    <location>
        <begin position="278"/>
        <end position="306"/>
    </location>
</feature>
<dbReference type="SFLD" id="SFLDF00027">
    <property type="entry name" value="p-type_atpase"/>
    <property type="match status" value="1"/>
</dbReference>
<keyword evidence="11" id="KW-0106">Calcium</keyword>
<dbReference type="RefSeq" id="WP_046324510.1">
    <property type="nucleotide sequence ID" value="NZ_JBHTMT010000003.1"/>
</dbReference>
<evidence type="ECO:0000313" key="20">
    <source>
        <dbReference type="EMBL" id="KJY57018.1"/>
    </source>
</evidence>
<dbReference type="InterPro" id="IPR018303">
    <property type="entry name" value="ATPase_P-typ_P_site"/>
</dbReference>
<feature type="transmembrane region" description="Helical" evidence="18">
    <location>
        <begin position="682"/>
        <end position="704"/>
    </location>
</feature>
<dbReference type="NCBIfam" id="TIGR01494">
    <property type="entry name" value="ATPase_P-type"/>
    <property type="match status" value="2"/>
</dbReference>
<dbReference type="EMBL" id="JXLI01000009">
    <property type="protein sequence ID" value="KJY57018.1"/>
    <property type="molecule type" value="Genomic_DNA"/>
</dbReference>
<dbReference type="SUPFAM" id="SSF56784">
    <property type="entry name" value="HAD-like"/>
    <property type="match status" value="1"/>
</dbReference>
<dbReference type="InterPro" id="IPR059000">
    <property type="entry name" value="ATPase_P-type_domA"/>
</dbReference>
<dbReference type="InterPro" id="IPR036412">
    <property type="entry name" value="HAD-like_sf"/>
</dbReference>
<dbReference type="OrthoDB" id="9760364at2"/>
<feature type="transmembrane region" description="Helical" evidence="18">
    <location>
        <begin position="792"/>
        <end position="809"/>
    </location>
</feature>
<keyword evidence="5" id="KW-1003">Cell membrane</keyword>
<dbReference type="Gene3D" id="3.40.50.1000">
    <property type="entry name" value="HAD superfamily/HAD-like"/>
    <property type="match status" value="1"/>
</dbReference>
<comment type="similarity">
    <text evidence="2">Belongs to the cation transport ATPase (P-type) (TC 3.A.3) family. Type IIA subfamily.</text>
</comment>
<feature type="transmembrane region" description="Helical" evidence="18">
    <location>
        <begin position="860"/>
        <end position="879"/>
    </location>
</feature>
<dbReference type="HOGENOM" id="CLU_002360_3_3_9"/>
<dbReference type="FunFam" id="2.70.150.10:FF:000016">
    <property type="entry name" value="Calcium-transporting P-type ATPase putative"/>
    <property type="match status" value="1"/>
</dbReference>
<dbReference type="AlphaFoldDB" id="A0A0F4LFD9"/>
<evidence type="ECO:0000256" key="5">
    <source>
        <dbReference type="ARBA" id="ARBA00022475"/>
    </source>
</evidence>
<dbReference type="FunFam" id="3.40.50.1000:FF:000001">
    <property type="entry name" value="Phospholipid-transporting ATPase IC"/>
    <property type="match status" value="1"/>
</dbReference>
<dbReference type="Proteomes" id="UP000033531">
    <property type="component" value="Unassembled WGS sequence"/>
</dbReference>
<dbReference type="PROSITE" id="PS00154">
    <property type="entry name" value="ATPASE_E1_E2"/>
    <property type="match status" value="1"/>
</dbReference>
<evidence type="ECO:0000259" key="19">
    <source>
        <dbReference type="SMART" id="SM00831"/>
    </source>
</evidence>
<comment type="caution">
    <text evidence="20">The sequence shown here is derived from an EMBL/GenBank/DDBJ whole genome shotgun (WGS) entry which is preliminary data.</text>
</comment>
<dbReference type="GO" id="GO:0005886">
    <property type="term" value="C:plasma membrane"/>
    <property type="evidence" value="ECO:0007669"/>
    <property type="project" value="UniProtKB-SubCell"/>
</dbReference>
<dbReference type="InterPro" id="IPR023299">
    <property type="entry name" value="ATPase_P-typ_cyto_dom_N"/>
</dbReference>
<feature type="domain" description="Cation-transporting P-type ATPase N-terminal" evidence="19">
    <location>
        <begin position="4"/>
        <end position="78"/>
    </location>
</feature>
<keyword evidence="16 18" id="KW-0472">Membrane</keyword>
<dbReference type="Pfam" id="PF00689">
    <property type="entry name" value="Cation_ATPase_C"/>
    <property type="match status" value="1"/>
</dbReference>
<dbReference type="PATRIC" id="fig|1218507.3.peg.708"/>
<keyword evidence="10" id="KW-0547">Nucleotide-binding</keyword>
<dbReference type="Gene3D" id="2.70.150.10">
    <property type="entry name" value="Calcium-transporting ATPase, cytoplasmic transduction domain A"/>
    <property type="match status" value="1"/>
</dbReference>
<evidence type="ECO:0000256" key="17">
    <source>
        <dbReference type="ARBA" id="ARBA00048694"/>
    </source>
</evidence>
<dbReference type="PANTHER" id="PTHR42861">
    <property type="entry name" value="CALCIUM-TRANSPORTING ATPASE"/>
    <property type="match status" value="1"/>
</dbReference>
<feature type="transmembrane region" description="Helical" evidence="18">
    <location>
        <begin position="710"/>
        <end position="729"/>
    </location>
</feature>
<dbReference type="InterPro" id="IPR023298">
    <property type="entry name" value="ATPase_P-typ_TM_dom_sf"/>
</dbReference>
<evidence type="ECO:0000256" key="10">
    <source>
        <dbReference type="ARBA" id="ARBA00022741"/>
    </source>
</evidence>
<dbReference type="InterPro" id="IPR006068">
    <property type="entry name" value="ATPase_P-typ_cation-transptr_C"/>
</dbReference>
<dbReference type="SUPFAM" id="SSF81653">
    <property type="entry name" value="Calcium ATPase, transduction domain A"/>
    <property type="match status" value="1"/>
</dbReference>
<evidence type="ECO:0000256" key="12">
    <source>
        <dbReference type="ARBA" id="ARBA00022840"/>
    </source>
</evidence>
<dbReference type="CDD" id="cd02089">
    <property type="entry name" value="P-type_ATPase_Ca_prok"/>
    <property type="match status" value="1"/>
</dbReference>
<dbReference type="NCBIfam" id="TIGR01517">
    <property type="entry name" value="ATPase-IIB_Ca"/>
    <property type="match status" value="1"/>
</dbReference>
<evidence type="ECO:0000256" key="11">
    <source>
        <dbReference type="ARBA" id="ARBA00022837"/>
    </source>
</evidence>
<dbReference type="InterPro" id="IPR008250">
    <property type="entry name" value="ATPase_P-typ_transduc_dom_A_sf"/>
</dbReference>
<dbReference type="GO" id="GO:0016887">
    <property type="term" value="F:ATP hydrolysis activity"/>
    <property type="evidence" value="ECO:0007669"/>
    <property type="project" value="InterPro"/>
</dbReference>
<dbReference type="PRINTS" id="PR00120">
    <property type="entry name" value="HATPASE"/>
</dbReference>
<keyword evidence="7" id="KW-0109">Calcium transport</keyword>
<evidence type="ECO:0000256" key="18">
    <source>
        <dbReference type="SAM" id="Phobius"/>
    </source>
</evidence>
<reference evidence="20 21" key="1">
    <citation type="submission" date="2015-01" db="EMBL/GenBank/DDBJ databases">
        <title>Comparative genomics of the lactic acid bacteria isolated from the honey bee gut.</title>
        <authorList>
            <person name="Ellegaard K.M."/>
            <person name="Tamarit D."/>
            <person name="Javelind E."/>
            <person name="Olofsson T."/>
            <person name="Andersson S.G."/>
            <person name="Vasquez A."/>
        </authorList>
    </citation>
    <scope>NUCLEOTIDE SEQUENCE [LARGE SCALE GENOMIC DNA]</scope>
    <source>
        <strain evidence="20 21">Hma8</strain>
    </source>
</reference>
<evidence type="ECO:0000256" key="8">
    <source>
        <dbReference type="ARBA" id="ARBA00022692"/>
    </source>
</evidence>
<keyword evidence="8 18" id="KW-0812">Transmembrane</keyword>
<dbReference type="GO" id="GO:0046872">
    <property type="term" value="F:metal ion binding"/>
    <property type="evidence" value="ECO:0007669"/>
    <property type="project" value="UniProtKB-KW"/>
</dbReference>
<keyword evidence="12" id="KW-0067">ATP-binding</keyword>
<sequence length="889" mass="97037">MPQKFYNQKIENVAQELSTSTSQGLQTSQISALRAKYGTNSLASKKKTSIWQRFLAQFKDFMIIVLIVAALLSGFVAQEWTDAAIIMIVVILNAVLGVFQETRSEEAINALKKMATPNAHVRRDGQIVEIPSPELLPGDVVLLEAGDVVPADLRLTVTKSLKIEESALTGESVPVDKNVEPINDEKVALADQDNMAFANTNVTYGRGEGIVTETGMNTEVGKIATMLNNTDETDTPLKRNLNQLGKTLTIMILLICAVVFVVGFFTKKGTEPTDKLAIDMFLVAVSLAVAAIPEGLPAIVTIILALGTQVMAKHNSIVRKLPAVETLGATDIICSDKTGTLTQNKMTVEQIYYDNQAHKSSSSISHDNHALMAMVLANDSKLDESNQLLGDPTETALIQYALDQKIDVHNLLASHKRLQEVPFDSGRKLMSTVNEDNGNYFVAVKGAPDQLLKRVTQIELDGKVSAISEKQKDEIMLANQNMAKNALRVLGLAYKPIAKLYDDPSTDNVEQDLIFAGLVGMIDPERPEAKKAIVEAHNAGIRTVMITGDFQVTAQAIAERLGILKPGEDERVVTGAQLDEFSDEYLEKHVADFNVYARVSPEHKVRIVKAWQAQGKIVAMTGDGVNDAPSLKQADIGIGMGITGTEVSKGASDMVLADDNFATIVEAVKQGRKVFSNIQKAILYLMSCNVGEVLTVFMMTMLGWDILAPVQLLWINLVTDTLPAIALGLEPVEKGIMKRTPRGKKSNFFSGGVASSIVYQGILEGAIVLTTYQLGLNFGPHMNEANLQHGDALTMAFLTLGLIQLFHAFNSKYIHQSIFSRRTFANKWFNWAILISAVVMAAVELPFMTKFFDVTELNSTQWLIVLGAGICMIVIVEIVKAFQRLAGKK</sequence>
<dbReference type="FunFam" id="3.40.50.1000:FF:000028">
    <property type="entry name" value="Calcium-transporting P-type ATPase, putative"/>
    <property type="match status" value="1"/>
</dbReference>
<dbReference type="InterPro" id="IPR044492">
    <property type="entry name" value="P_typ_ATPase_HD_dom"/>
</dbReference>
<keyword evidence="15" id="KW-0406">Ion transport</keyword>
<dbReference type="InterPro" id="IPR023214">
    <property type="entry name" value="HAD_sf"/>
</dbReference>
<dbReference type="SUPFAM" id="SSF81665">
    <property type="entry name" value="Calcium ATPase, transmembrane domain M"/>
    <property type="match status" value="1"/>
</dbReference>
<dbReference type="GO" id="GO:0005388">
    <property type="term" value="F:P-type calcium transporter activity"/>
    <property type="evidence" value="ECO:0007669"/>
    <property type="project" value="UniProtKB-EC"/>
</dbReference>
<feature type="transmembrane region" description="Helical" evidence="18">
    <location>
        <begin position="829"/>
        <end position="848"/>
    </location>
</feature>
<name>A0A0F4LFD9_9LACO</name>
<dbReference type="Pfam" id="PF00122">
    <property type="entry name" value="E1-E2_ATPase"/>
    <property type="match status" value="1"/>
</dbReference>
<keyword evidence="14 18" id="KW-1133">Transmembrane helix</keyword>
<gene>
    <name evidence="20" type="ORF">JF74_05400</name>
</gene>
<proteinExistence type="inferred from homology"/>
<dbReference type="Gene3D" id="3.40.1110.10">
    <property type="entry name" value="Calcium-transporting ATPase, cytoplasmic domain N"/>
    <property type="match status" value="1"/>
</dbReference>
<evidence type="ECO:0000256" key="3">
    <source>
        <dbReference type="ARBA" id="ARBA00012790"/>
    </source>
</evidence>
<organism evidence="20 21">
    <name type="scientific">Lactobacillus melliventris</name>
    <dbReference type="NCBI Taxonomy" id="1218507"/>
    <lineage>
        <taxon>Bacteria</taxon>
        <taxon>Bacillati</taxon>
        <taxon>Bacillota</taxon>
        <taxon>Bacilli</taxon>
        <taxon>Lactobacillales</taxon>
        <taxon>Lactobacillaceae</taxon>
        <taxon>Lactobacillus</taxon>
    </lineage>
</organism>
<accession>A0A0F4LFD9</accession>
<feature type="transmembrane region" description="Helical" evidence="18">
    <location>
        <begin position="54"/>
        <end position="77"/>
    </location>
</feature>
<evidence type="ECO:0000313" key="21">
    <source>
        <dbReference type="Proteomes" id="UP000033531"/>
    </source>
</evidence>
<dbReference type="STRING" id="1218507.JF74_05400"/>
<evidence type="ECO:0000256" key="14">
    <source>
        <dbReference type="ARBA" id="ARBA00022989"/>
    </source>
</evidence>
<dbReference type="SUPFAM" id="SSF81660">
    <property type="entry name" value="Metal cation-transporting ATPase, ATP-binding domain N"/>
    <property type="match status" value="1"/>
</dbReference>
<dbReference type="InterPro" id="IPR001757">
    <property type="entry name" value="P_typ_ATPase"/>
</dbReference>
<feature type="transmembrane region" description="Helical" evidence="18">
    <location>
        <begin position="248"/>
        <end position="266"/>
    </location>
</feature>
<dbReference type="Pfam" id="PF00690">
    <property type="entry name" value="Cation_ATPase_N"/>
    <property type="match status" value="1"/>
</dbReference>
<evidence type="ECO:0000256" key="9">
    <source>
        <dbReference type="ARBA" id="ARBA00022723"/>
    </source>
</evidence>
<dbReference type="InterPro" id="IPR004014">
    <property type="entry name" value="ATPase_P-typ_cation-transptr_N"/>
</dbReference>